<dbReference type="InterPro" id="IPR007867">
    <property type="entry name" value="GMC_OxRtase_C"/>
</dbReference>
<reference evidence="9" key="1">
    <citation type="submission" date="2017-09" db="EMBL/GenBank/DDBJ databases">
        <title>Contemporary evolution of a Lepidopteran species, Heliothis virescens, in response to modern agricultural practices.</title>
        <authorList>
            <person name="Fritz M.L."/>
            <person name="Deyonke A.M."/>
            <person name="Papanicolaou A."/>
            <person name="Micinski S."/>
            <person name="Westbrook J."/>
            <person name="Gould F."/>
        </authorList>
    </citation>
    <scope>NUCLEOTIDE SEQUENCE [LARGE SCALE GENOMIC DNA]</scope>
    <source>
        <strain evidence="9">HvINT-</strain>
        <tissue evidence="9">Whole body</tissue>
    </source>
</reference>
<evidence type="ECO:0000256" key="4">
    <source>
        <dbReference type="ARBA" id="ARBA00022827"/>
    </source>
</evidence>
<dbReference type="PANTHER" id="PTHR11552">
    <property type="entry name" value="GLUCOSE-METHANOL-CHOLINE GMC OXIDOREDUCTASE"/>
    <property type="match status" value="1"/>
</dbReference>
<comment type="cofactor">
    <cofactor evidence="1 5">
        <name>FAD</name>
        <dbReference type="ChEBI" id="CHEBI:57692"/>
    </cofactor>
</comment>
<dbReference type="Gene3D" id="3.50.50.60">
    <property type="entry name" value="FAD/NAD(P)-binding domain"/>
    <property type="match status" value="1"/>
</dbReference>
<dbReference type="SUPFAM" id="SSF51905">
    <property type="entry name" value="FAD/NAD(P)-binding domain"/>
    <property type="match status" value="1"/>
</dbReference>
<dbReference type="InterPro" id="IPR000172">
    <property type="entry name" value="GMC_OxRdtase_N"/>
</dbReference>
<comment type="caution">
    <text evidence="9">The sequence shown here is derived from an EMBL/GenBank/DDBJ whole genome shotgun (WGS) entry which is preliminary data.</text>
</comment>
<dbReference type="Pfam" id="PF00732">
    <property type="entry name" value="GMC_oxred_N"/>
    <property type="match status" value="1"/>
</dbReference>
<dbReference type="InterPro" id="IPR036188">
    <property type="entry name" value="FAD/NAD-bd_sf"/>
</dbReference>
<dbReference type="GO" id="GO:0050660">
    <property type="term" value="F:flavin adenine dinucleotide binding"/>
    <property type="evidence" value="ECO:0007669"/>
    <property type="project" value="InterPro"/>
</dbReference>
<evidence type="ECO:0000259" key="7">
    <source>
        <dbReference type="PROSITE" id="PS00623"/>
    </source>
</evidence>
<evidence type="ECO:0000256" key="1">
    <source>
        <dbReference type="ARBA" id="ARBA00001974"/>
    </source>
</evidence>
<keyword evidence="3 6" id="KW-0285">Flavoprotein</keyword>
<feature type="binding site" evidence="5">
    <location>
        <begin position="130"/>
        <end position="133"/>
    </location>
    <ligand>
        <name>FAD</name>
        <dbReference type="ChEBI" id="CHEBI:57692"/>
    </ligand>
</feature>
<organism evidence="9">
    <name type="scientific">Heliothis virescens</name>
    <name type="common">Tobacco budworm moth</name>
    <dbReference type="NCBI Taxonomy" id="7102"/>
    <lineage>
        <taxon>Eukaryota</taxon>
        <taxon>Metazoa</taxon>
        <taxon>Ecdysozoa</taxon>
        <taxon>Arthropoda</taxon>
        <taxon>Hexapoda</taxon>
        <taxon>Insecta</taxon>
        <taxon>Pterygota</taxon>
        <taxon>Neoptera</taxon>
        <taxon>Endopterygota</taxon>
        <taxon>Lepidoptera</taxon>
        <taxon>Glossata</taxon>
        <taxon>Ditrysia</taxon>
        <taxon>Noctuoidea</taxon>
        <taxon>Noctuidae</taxon>
        <taxon>Heliothinae</taxon>
        <taxon>Heliothis</taxon>
    </lineage>
</organism>
<dbReference type="EMBL" id="NWSH01000095">
    <property type="protein sequence ID" value="PCG79619.1"/>
    <property type="molecule type" value="Genomic_DNA"/>
</dbReference>
<dbReference type="SUPFAM" id="SSF54373">
    <property type="entry name" value="FAD-linked reductases, C-terminal domain"/>
    <property type="match status" value="1"/>
</dbReference>
<feature type="domain" description="Glucose-methanol-choline oxidoreductase N-terminal" evidence="8">
    <location>
        <begin position="299"/>
        <end position="313"/>
    </location>
</feature>
<proteinExistence type="inferred from homology"/>
<dbReference type="PANTHER" id="PTHR11552:SF147">
    <property type="entry name" value="CHOLINE DEHYDROGENASE, MITOCHONDRIAL"/>
    <property type="match status" value="1"/>
</dbReference>
<dbReference type="Gene3D" id="3.30.560.10">
    <property type="entry name" value="Glucose Oxidase, domain 3"/>
    <property type="match status" value="1"/>
</dbReference>
<dbReference type="GO" id="GO:0016614">
    <property type="term" value="F:oxidoreductase activity, acting on CH-OH group of donors"/>
    <property type="evidence" value="ECO:0007669"/>
    <property type="project" value="InterPro"/>
</dbReference>
<evidence type="ECO:0000256" key="2">
    <source>
        <dbReference type="ARBA" id="ARBA00010790"/>
    </source>
</evidence>
<dbReference type="AlphaFoldDB" id="A0A2A4K6C3"/>
<evidence type="ECO:0000256" key="3">
    <source>
        <dbReference type="ARBA" id="ARBA00022630"/>
    </source>
</evidence>
<dbReference type="InterPro" id="IPR012132">
    <property type="entry name" value="GMC_OxRdtase"/>
</dbReference>
<sequence length="601" mass="66907">MVAAEVIAALKSRQAAFLIIRLLELTGYLYPPPAKLKNGDNYDYIIVGGGAAGSVIATRLAQQKYNVLLLEAGQDAPYESTYPSLMSYLKHTKSDWNYTSENDKHSYQCHPDKNAQITVGKMLGGSSALNHMVYSRGHPQNYEDWYWITNDTNWKWKNVLPYFIKSEAIHDSGILNSTQSECFFGTEGYIGVTRNENPFTDQFLQGFEQVGKHLINIIDGSELGYSRGLLTIYDQRRQDAGSQYLQHVTDSKYLAVAKGTLATRIKFDKNRTATGVEVITEENETIVINARQEIIVTAGAIKSPQLLMLSGLGPKNDIRKFGIPLIADLPVGNNFLDHIGVFIPHKTNKTLVKVETDPSKYPTGLFVGYAALNETRAQHLTFPDYEAMGLVFNNLDYLVQFCVSDNNFSDAPCNKLYDEANGNQVLVTLISSLYTESRGQVQLRSTNPRDPPKIFTGAFSDDRDLDDFVKYVNDYLIVENSAAFKALGASMVDLTKPKCDGFKKGSREYWRCYILCMMVSLQHYGGTCAMGSVVDSRLRVYGVNKLRVADASVMPTLVTGNINAAVVMIAERAAALIIEDAGAYNDVEHEQIKQDQIKNLP</sequence>
<dbReference type="Pfam" id="PF05199">
    <property type="entry name" value="GMC_oxred_C"/>
    <property type="match status" value="1"/>
</dbReference>
<protein>
    <recommendedName>
        <fullName evidence="7 8">Glucose-methanol-choline oxidoreductase N-terminal domain-containing protein</fullName>
    </recommendedName>
</protein>
<keyword evidence="4 5" id="KW-0274">FAD</keyword>
<evidence type="ECO:0000313" key="9">
    <source>
        <dbReference type="EMBL" id="PCG79619.1"/>
    </source>
</evidence>
<accession>A0A2A4K6C3</accession>
<evidence type="ECO:0000256" key="6">
    <source>
        <dbReference type="RuleBase" id="RU003968"/>
    </source>
</evidence>
<dbReference type="STRING" id="7102.A0A2A4K6C3"/>
<feature type="domain" description="Glucose-methanol-choline oxidoreductase N-terminal" evidence="7">
    <location>
        <begin position="120"/>
        <end position="143"/>
    </location>
</feature>
<gene>
    <name evidence="9" type="ORF">B5V51_14804</name>
</gene>
<dbReference type="PROSITE" id="PS00623">
    <property type="entry name" value="GMC_OXRED_1"/>
    <property type="match status" value="1"/>
</dbReference>
<dbReference type="PROSITE" id="PS00624">
    <property type="entry name" value="GMC_OXRED_2"/>
    <property type="match status" value="1"/>
</dbReference>
<comment type="similarity">
    <text evidence="2 6">Belongs to the GMC oxidoreductase family.</text>
</comment>
<dbReference type="PIRSF" id="PIRSF000137">
    <property type="entry name" value="Alcohol_oxidase"/>
    <property type="match status" value="1"/>
</dbReference>
<name>A0A2A4K6C3_HELVI</name>
<evidence type="ECO:0000256" key="5">
    <source>
        <dbReference type="PIRSR" id="PIRSR000137-2"/>
    </source>
</evidence>
<evidence type="ECO:0000259" key="8">
    <source>
        <dbReference type="PROSITE" id="PS00624"/>
    </source>
</evidence>